<feature type="transmembrane region" description="Helical" evidence="1">
    <location>
        <begin position="7"/>
        <end position="27"/>
    </location>
</feature>
<accession>A0A4Y8VD71</accession>
<feature type="transmembrane region" description="Helical" evidence="1">
    <location>
        <begin position="39"/>
        <end position="58"/>
    </location>
</feature>
<feature type="transmembrane region" description="Helical" evidence="1">
    <location>
        <begin position="70"/>
        <end position="93"/>
    </location>
</feature>
<keyword evidence="1" id="KW-0812">Transmembrane</keyword>
<organism evidence="2 3">
    <name type="scientific">Segatella hominis</name>
    <dbReference type="NCBI Taxonomy" id="2518605"/>
    <lineage>
        <taxon>Bacteria</taxon>
        <taxon>Pseudomonadati</taxon>
        <taxon>Bacteroidota</taxon>
        <taxon>Bacteroidia</taxon>
        <taxon>Bacteroidales</taxon>
        <taxon>Prevotellaceae</taxon>
        <taxon>Segatella</taxon>
    </lineage>
</organism>
<dbReference type="AlphaFoldDB" id="A0A4Y8VD71"/>
<name>A0A4Y8VD71_9BACT</name>
<evidence type="ECO:0000313" key="3">
    <source>
        <dbReference type="Proteomes" id="UP000297872"/>
    </source>
</evidence>
<dbReference type="EMBL" id="SGVY01000034">
    <property type="protein sequence ID" value="TFH78077.1"/>
    <property type="molecule type" value="Genomic_DNA"/>
</dbReference>
<keyword evidence="1" id="KW-0472">Membrane</keyword>
<protein>
    <submittedName>
        <fullName evidence="2">Uncharacterized protein</fullName>
    </submittedName>
</protein>
<keyword evidence="3" id="KW-1185">Reference proteome</keyword>
<evidence type="ECO:0000256" key="1">
    <source>
        <dbReference type="SAM" id="Phobius"/>
    </source>
</evidence>
<dbReference type="RefSeq" id="WP_134843990.1">
    <property type="nucleotide sequence ID" value="NZ_SGVY01000034.1"/>
</dbReference>
<dbReference type="GeneID" id="302995982"/>
<evidence type="ECO:0000313" key="2">
    <source>
        <dbReference type="EMBL" id="TFH78077.1"/>
    </source>
</evidence>
<gene>
    <name evidence="2" type="ORF">EXN75_11910</name>
</gene>
<comment type="caution">
    <text evidence="2">The sequence shown here is derived from an EMBL/GenBank/DDBJ whole genome shotgun (WGS) entry which is preliminary data.</text>
</comment>
<feature type="transmembrane region" description="Helical" evidence="1">
    <location>
        <begin position="99"/>
        <end position="119"/>
    </location>
</feature>
<proteinExistence type="predicted"/>
<sequence>MSAKNIFHILAILLGYGLIISGFFVLGATLEDNIKLLDIFMSCLIFTQFVEFTLFPLVNLNEKAHKEVGMLGIHLLTVNVCSLLSICLMVAGIMNDLSFKIQLICQLAIIFIALVGRLASSHAGEKVEQCYQREENQVLGKKWLKSTMENLMEDAIQTKELDEMTRNKIQQINEDIRYITPSCTSEAKEIDQQFCQLAESLRVMMRDVTANQNRIAEEVEHLHHILIRRKNAR</sequence>
<dbReference type="Proteomes" id="UP000297872">
    <property type="component" value="Unassembled WGS sequence"/>
</dbReference>
<keyword evidence="1" id="KW-1133">Transmembrane helix</keyword>
<dbReference type="OrthoDB" id="1151099at2"/>
<reference evidence="2 3" key="1">
    <citation type="submission" date="2019-02" db="EMBL/GenBank/DDBJ databases">
        <title>Draft Genome Sequence of the Prevotella sp. BCRC 81118, Isolated from Human Feces.</title>
        <authorList>
            <person name="Huang C.-H."/>
        </authorList>
    </citation>
    <scope>NUCLEOTIDE SEQUENCE [LARGE SCALE GENOMIC DNA]</scope>
    <source>
        <strain evidence="2 3">BCRC 81118</strain>
    </source>
</reference>